<evidence type="ECO:0000256" key="4">
    <source>
        <dbReference type="ARBA" id="ARBA00022801"/>
    </source>
</evidence>
<dbReference type="GO" id="GO:0008174">
    <property type="term" value="F:mRNA methyltransferase activity"/>
    <property type="evidence" value="ECO:0007669"/>
    <property type="project" value="UniProtKB-UniRule"/>
</dbReference>
<reference evidence="10" key="1">
    <citation type="submission" date="2020-01" db="EMBL/GenBank/DDBJ databases">
        <title>High-Throughput Sequencing Facilitates identify new criniviruses associated with crinkle and rosette on Jasmine.</title>
        <authorList>
            <person name="Han Y."/>
            <person name="He S."/>
            <person name="Zhu L."/>
        </authorList>
    </citation>
    <scope>NUCLEOTIDE SEQUENCE</scope>
    <source>
        <strain evidence="10">A-2</strain>
    </source>
</reference>
<dbReference type="InterPro" id="IPR027351">
    <property type="entry name" value="(+)RNA_virus_helicase_core_dom"/>
</dbReference>
<keyword evidence="7" id="KW-0472">Membrane</keyword>
<keyword evidence="3" id="KW-0688">Ribosomal frameshifting</keyword>
<sequence>MVSFQYLSDRWNKIVNRTFHHNTNNNTTYLDVNKIKLSKIGLSSKSRPIRSIGKTPFKGRLSSLSFRPAELLHTKDDRYFLIPRRRFVDRPYLAALRKFFNLPFCRFKRMPVPIRRKFGNNFLRLFIFMNSLSSVEVGSSPAPTNIVTSSHVGLTAFGDGFKLHHLESKNIVDLFLCFGRRFENDCDLKFRLQFRANKKKKKNECFVLSALCCTDGRVQQWASQFRLFDRLSNLQFSAQCLLLSIIERSPRLALMCNYRVNQGFRNPVMRIRKFMIKECRGFKRAGELPSSPTPSVLVGSKSQNSTSARPRPRVDWFRCSDGSEGFNVVYHDGKEVSIVNDRFAVRKLFNLTLCNRKFFIHPKAFIPNGGRFESKPSEFCWLSAFALAGMKIPDWVVPFPSVTTAMLISCGLRRVLVGRLHLVAPGRAHFFVKRKAGPSFIPGDTLVGVRLNDDSTVSMKNLDVFFDDICTGVINQTAVRADNDLITNVVRRVSDRINTLSNKPRELQIRVSLSSSEKKKLTDLFPDITMEFTESSYSSHALFTAMRDCENFIMAKRMKFDNFIDAGGDVVSYVLKDSKNVHVCCPVVDVKDAQRHMTRSNILDRIVGINERVTICNHLCQDCDVKMSNIVAVEVYDMTLFDMAKSILKHGARRFDFSLIIPPEIISNECDLKVLNNSLHVVCSGGRVKYYYGDSGEAYMHDAEVLRDFLRVQVFSVDGVIFKKTLENSRECLHTFSLVPCFDFPNGDYKFFSHFKKSEQDKVLMYIPVRDKFGIIQNVKVKTDRSIVYHLLEYVMNTALRVDDKSLEYLISQFRARKSVSIKGGKVIQTPFDLPLELYPGYLGVILGEGIRLREKTHYIAKMSYYKHYLPTVITIIIAYIHRCCSQVKQFVYNSALSALKLVMSEDFIEEIVNGDRRIFDIDEVFEFSQEVSAVGDCNQQLVLNKSFSSFVEDSKLTTERIDNAVVSFQERFKESEDDILRDLILSGGGSSLSSHQYDKFSNSDTVSLDDIPSFELFLKVRKTLSLISNDKSKVDRFTHIITKVVHYFIRSGKSVYNTLKEVVMSLLRFFRDGSATISGKLRELIRRCVNSVDRKINSFNNDSVDHILKQMEEEEGPESDSEDSGSYKSANSDFDELPTSEPPQLRALVLSGGGSRDWFYAIAQRLQSFFSCIDHILKNFRIRICERFSHYATHASKIECIPETLLRGYHTVVRMLTEWLYSEDGARLIIEGIAFSFTNFIYFLMIGKFSFWPLILSSIILVSLKISGIEKKYLGYGFITSQIASAVSPSSGFNLLTLPVRFLFSKSVEQRLKLRMLRNDKTREIASQLIAKDVLSVRYYDLVSNVGLRSVLCIALLMSIWCPYFTFSVILCTVFINDQKKYVNSIVMRANVALSFASDIKRTIKSGRLLNFKNLLKRKFDANRKSYTEDTLLGDEATGARPFRSERGDDDISVEFDYDGSYVELPRKEKTWASEDSSASSSSEWESLNVSVLRPTEERKKIRCSVSFGLSDVILNFPLSANESLIESGDLKVDSLAEYYYLESQKLVIELGRLDNLVRTYQARIDQRKTFRDTVWDLRNCLDDSTLYISNDNDKWYRLRRGDVGPVVIDGRCKMTLEQELLEFSTRVNGICFCSDELIGMYTNHRCLGLENLKSREGELPTVEIPSDTILFNKPPGAGKTTEIVNRLLEDINERRKAMALTCTSAGKREITSKLLEKGVATPHKYVSTYDSVLMRASHVPVSRLYCDEVFMIHAGQWLSCIELLRPVEIRCFGDKNQIPYINRVANTVCKYGSMLFDSLETVHDNVSYRCPPDVCYILSNLQDSSGNKLYPNGVYSAGPNSGKLRSLYSQPIHGAEDIELDEDSKCITFSQPEKDEMSRVQQKRGGNPIPTNTVNEVQGSTFPVVNLIRLRQYDNPLYSNVNQFVVAISRHTDRMCYKVISSKMNDYVSNSIGALSTVSDFVIKEFKYKQRV</sequence>
<feature type="region of interest" description="Disordered" evidence="6">
    <location>
        <begin position="1112"/>
        <end position="1141"/>
    </location>
</feature>
<dbReference type="GO" id="GO:0075523">
    <property type="term" value="P:viral translational frameshifting"/>
    <property type="evidence" value="ECO:0007669"/>
    <property type="project" value="UniProtKB-KW"/>
</dbReference>
<feature type="domain" description="Alphavirus-like MT" evidence="9">
    <location>
        <begin position="531"/>
        <end position="710"/>
    </location>
</feature>
<evidence type="ECO:0000256" key="5">
    <source>
        <dbReference type="ARBA" id="ARBA00022840"/>
    </source>
</evidence>
<feature type="transmembrane region" description="Helical" evidence="7">
    <location>
        <begin position="1241"/>
        <end position="1265"/>
    </location>
</feature>
<keyword evidence="2" id="KW-0547">Nucleotide-binding</keyword>
<keyword evidence="7" id="KW-0812">Transmembrane</keyword>
<dbReference type="EMBL" id="MN915111">
    <property type="protein sequence ID" value="QPZ55136.1"/>
    <property type="molecule type" value="Genomic_RNA"/>
</dbReference>
<evidence type="ECO:0000256" key="3">
    <source>
        <dbReference type="ARBA" id="ARBA00022758"/>
    </source>
</evidence>
<feature type="transmembrane region" description="Helical" evidence="7">
    <location>
        <begin position="1352"/>
        <end position="1377"/>
    </location>
</feature>
<dbReference type="Pfam" id="PF01443">
    <property type="entry name" value="Viral_helicase1"/>
    <property type="match status" value="1"/>
</dbReference>
<dbReference type="GO" id="GO:0006396">
    <property type="term" value="P:RNA processing"/>
    <property type="evidence" value="ECO:0007669"/>
    <property type="project" value="InterPro"/>
</dbReference>
<accession>A0A7T3U8W8</accession>
<keyword evidence="5" id="KW-0067">ATP-binding</keyword>
<evidence type="ECO:0000313" key="10">
    <source>
        <dbReference type="EMBL" id="QPZ55136.1"/>
    </source>
</evidence>
<keyword evidence="1" id="KW-0808">Transferase</keyword>
<dbReference type="GO" id="GO:0016787">
    <property type="term" value="F:hydrolase activity"/>
    <property type="evidence" value="ECO:0007669"/>
    <property type="project" value="UniProtKB-KW"/>
</dbReference>
<dbReference type="GO" id="GO:0016556">
    <property type="term" value="P:mRNA modification"/>
    <property type="evidence" value="ECO:0007669"/>
    <property type="project" value="InterPro"/>
</dbReference>
<keyword evidence="4" id="KW-0378">Hydrolase</keyword>
<dbReference type="GO" id="GO:0003723">
    <property type="term" value="F:RNA binding"/>
    <property type="evidence" value="ECO:0007669"/>
    <property type="project" value="InterPro"/>
</dbReference>
<evidence type="ECO:0000256" key="2">
    <source>
        <dbReference type="ARBA" id="ARBA00022741"/>
    </source>
</evidence>
<feature type="domain" description="(+)RNA virus helicase C-terminal" evidence="8">
    <location>
        <begin position="1650"/>
        <end position="1974"/>
    </location>
</feature>
<feature type="compositionally biased region" description="Acidic residues" evidence="6">
    <location>
        <begin position="1113"/>
        <end position="1124"/>
    </location>
</feature>
<dbReference type="SUPFAM" id="SSF52540">
    <property type="entry name" value="P-loop containing nucleoside triphosphate hydrolases"/>
    <property type="match status" value="1"/>
</dbReference>
<proteinExistence type="predicted"/>
<evidence type="ECO:0000256" key="1">
    <source>
        <dbReference type="ARBA" id="ARBA00022679"/>
    </source>
</evidence>
<dbReference type="PROSITE" id="PS51743">
    <property type="entry name" value="ALPHAVIRUS_MT"/>
    <property type="match status" value="1"/>
</dbReference>
<evidence type="ECO:0000256" key="6">
    <source>
        <dbReference type="SAM" id="MobiDB-lite"/>
    </source>
</evidence>
<name>A0A7T3U8W8_9CLOS</name>
<dbReference type="PROSITE" id="PS51657">
    <property type="entry name" value="PSRV_HELICASE"/>
    <property type="match status" value="1"/>
</dbReference>
<dbReference type="InterPro" id="IPR027417">
    <property type="entry name" value="P-loop_NTPase"/>
</dbReference>
<keyword evidence="7" id="KW-1133">Transmembrane helix</keyword>
<dbReference type="Pfam" id="PF01660">
    <property type="entry name" value="Vmethyltransf"/>
    <property type="match status" value="1"/>
</dbReference>
<organism evidence="10">
    <name type="scientific">Jasmine virus A-2</name>
    <dbReference type="NCBI Taxonomy" id="2788926"/>
    <lineage>
        <taxon>Viruses</taxon>
        <taxon>Riboviria</taxon>
        <taxon>Orthornavirae</taxon>
        <taxon>Kitrinoviricota</taxon>
        <taxon>Alsuviricetes</taxon>
        <taxon>Martellivirales</taxon>
        <taxon>Closteroviridae</taxon>
        <taxon>Crinivirus</taxon>
    </lineage>
</organism>
<evidence type="ECO:0000259" key="8">
    <source>
        <dbReference type="PROSITE" id="PS51657"/>
    </source>
</evidence>
<dbReference type="InterPro" id="IPR002588">
    <property type="entry name" value="Alphavirus-like_MT_dom"/>
</dbReference>
<feature type="region of interest" description="Disordered" evidence="6">
    <location>
        <begin position="287"/>
        <end position="310"/>
    </location>
</feature>
<protein>
    <submittedName>
        <fullName evidence="10">ORF1a polyprotein</fullName>
    </submittedName>
</protein>
<dbReference type="Gene3D" id="3.40.50.300">
    <property type="entry name" value="P-loop containing nucleotide triphosphate hydrolases"/>
    <property type="match status" value="2"/>
</dbReference>
<evidence type="ECO:0000256" key="7">
    <source>
        <dbReference type="SAM" id="Phobius"/>
    </source>
</evidence>
<evidence type="ECO:0000259" key="9">
    <source>
        <dbReference type="PROSITE" id="PS51743"/>
    </source>
</evidence>
<dbReference type="GO" id="GO:0005524">
    <property type="term" value="F:ATP binding"/>
    <property type="evidence" value="ECO:0007669"/>
    <property type="project" value="UniProtKB-KW"/>
</dbReference>